<dbReference type="PANTHER" id="PTHR12549">
    <property type="entry name" value="JMJC DOMAIN-CONTAINING HISTONE DEMETHYLATION PROTEIN"/>
    <property type="match status" value="1"/>
</dbReference>
<keyword evidence="7" id="KW-0863">Zinc-finger</keyword>
<keyword evidence="5" id="KW-0804">Transcription</keyword>
<sequence length="2046" mass="226900">MDEPGDEEEFRRCTRSASGGWRCKERAMRGRSFCERHFLYQQQRNRSAKKKRASGGVGVPQKRGMKQRKKPEGDLENGVVGAGVVGADGDGADGDHTGGPHVVEEFAGLFGEGHDGGVNLGLGCESFDLWGEVEGQHVHMGGFGGGCGKLGQVEGQVLGQPWSNANAGGGVFDAVLGGHASGAGVGVCENDFLDLSSGGLEADFDSLYDQGFQALLCQGGGCEEDVGFIGSDWAIPNFAALGGSTGFQGLSGENAYQFRGEEVAGCVGNPGGYGKVEDDSFGGIDVPGSNSRHHGDNASDSKMLVLGVEEGMERLLDGGLASSEEAKGVAFRPVARRGRPKGSKNKDKQFHTTLNRQSVGENVKGGTNGISSVTVSGSVFKAVDEGAVLGEIARPKKRGRQNGLNTVNNVTILESERSVFSVEEDKAGDEGVGLGEIVKPKKLGRRKGSNRISNVTVLESERSLFSGEEDKAEDEVAGLGEIVRPKKRDRPKGSNRMSIITVLKSERPLLSVEEGSADDEGAGLGEIVRPKKRGRPKGSRNKKNILHVSNNVVVMFAGPKKLGRPEGSEGRKKSVVLVGNKVVGEIAGPNKCGKTKGSKNKIKNVVEVGNEVAGAGEIAGPKKHGRPRGSTKIKKNALEVNNEVSGAGEITGFKKRGRPKGSTKKRYTVVYASSNEVACEVARQDLENKMLSNLCQKVSDELVSINNKYGPAMSTRSNSRSFVFEGQKFPGMSNDINLEGDGGSTSVWSSGLEKEKGRSPKPVKEIENSKITWPIVKRGRPKGSRNKKIKLIGQVRTKHGRPKGYKSKAEEAGNNFDKGGKKRGRPKGSHRKEKESAYHFDSLIERHGLVAEKEGGTSAESASKNDTGQEKKIYSCQRSSRITRQAIKQSQSRGLKEKTPAAVTIADENEPNGVTDRSMTNARGQSLQKHKSTRFSKVLSRIMPQNDLQEECITLLEDQVHEVKKSHFLLECSENPRNENTKRTGLTCATSNDQRRSSERLKALLIDGKNFQGVGREETVYHGLESSALMCDNGKKKEARTLRCHQCWQKSRSGIVICTECKRKRYCYECITKWYPDKTREEIEVSCPFCLGNCNCRLCLKEEDISVLTGTGEADTDVKLQKLFYLLDKVLPLLQSIQLEQISELKVEARMQGSQLLEEEVVHSLIDDDDRVYCDNCNTSIVNFHRSCPNPNCQYDLCLTCCMELRNELHCEEIPASGNERTDDTPPVTAWRAELNGGIPCPPKARGGCGTTILSLRRLFEANWVHKLIKNVEELTVKYQPPNIDLSLGCSMCHSFEEDAVQNSVRKAASRETSHGNFLYCPDAIKMEDTEFEHFQRHWIRGEPVIVRNVFEKGSGLSWHPMVMWRAFRGAKKILKDEAATFKAIDCLDWCEVEINIFQFFKGYLEGRRYRNGWPEMLKLKDWPPSNSFEECLPRHGAEFIAMLPFSDYTHPKSGVLNLATKLPAVLKPDLGPKTYIAYGSLEELSRGDSVTKLHCDISDAVNILIHTAEVKTPPWQPRIIKKIQKKYEVEDMHELYGKDSKAIGSCRRKRQKCHVGITRNPKTPEKADTSGRDSTLPGSQLKEKLNEQQSRLLNMGESRSDKEACIQGLSESAKSKLSLNVGEQEVLNLNSRLQDFDLNNHDSSCIILEKDSKLMHYKVNNVKQWCSSSGEGISLPEHMQFKTCTNDDYEKGRISAMHLMKDKFCSIYDQSDTRSVFDDLNLPTPQARVNQEHQKNYIEQSRFKSRCIHFEELPYYSGKNVSDLLFPQEQFSQHYFSVCGNGVDNTVLQDVTDTGGDFPLDESYGQDPDNDIGGYPNTSESHLPCTSTEDTKFVNGLNSLDTPCSDINVEKIESVKNDTSSNNFCQNDDHLETQYGSAVWDIFRRQDVPKLTEYLKKHHREFRHINNLPVNSVIHPIHDQILYLNEKHKKQLKQEFGVEPWTFEQHLGDAVFVPAGCPHQVRNRKSCIKVALDFVSPENVQECIRLTEEFRLLPKGHRSKEDKLEIKKMALYAADVAITEATKLMRGNDMSDEAKEVPQQHIFTK</sequence>
<evidence type="ECO:0000313" key="13">
    <source>
        <dbReference type="EMBL" id="KHN44317.1"/>
    </source>
</evidence>
<accession>A0A0B2SJ42</accession>
<gene>
    <name evidence="14" type="ORF">D0Y65_038774</name>
    <name evidence="13" type="ORF">glysoja_047131</name>
</gene>
<feature type="region of interest" description="Disordered" evidence="9">
    <location>
        <begin position="909"/>
        <end position="932"/>
    </location>
</feature>
<evidence type="ECO:0000256" key="1">
    <source>
        <dbReference type="ARBA" id="ARBA00004123"/>
    </source>
</evidence>
<dbReference type="GO" id="GO:0000118">
    <property type="term" value="C:histone deacetylase complex"/>
    <property type="evidence" value="ECO:0007669"/>
    <property type="project" value="TreeGrafter"/>
</dbReference>
<evidence type="ECO:0000259" key="12">
    <source>
        <dbReference type="PROSITE" id="PS51667"/>
    </source>
</evidence>
<evidence type="ECO:0000259" key="11">
    <source>
        <dbReference type="PROSITE" id="PS51184"/>
    </source>
</evidence>
<evidence type="ECO:0000256" key="5">
    <source>
        <dbReference type="ARBA" id="ARBA00023163"/>
    </source>
</evidence>
<feature type="compositionally biased region" description="Polar residues" evidence="9">
    <location>
        <begin position="915"/>
        <end position="927"/>
    </location>
</feature>
<feature type="region of interest" description="Disordered" evidence="9">
    <location>
        <begin position="514"/>
        <end position="542"/>
    </location>
</feature>
<feature type="compositionally biased region" description="Basic residues" evidence="9">
    <location>
        <begin position="334"/>
        <end position="343"/>
    </location>
</feature>
<dbReference type="Proteomes" id="UP000289340">
    <property type="component" value="Chromosome 14"/>
</dbReference>
<dbReference type="PANTHER" id="PTHR12549:SF38">
    <property type="entry name" value="JMJC DOMAIN-CONTAINING HISTONE DEMETHYLASE 2, ISOFORM A"/>
    <property type="match status" value="1"/>
</dbReference>
<keyword evidence="7" id="KW-0862">Zinc</keyword>
<dbReference type="Gramene" id="XM_028344610.1">
    <property type="protein sequence ID" value="XP_028200411.1"/>
    <property type="gene ID" value="LOC114384813"/>
</dbReference>
<feature type="domain" description="WRC" evidence="12">
    <location>
        <begin position="7"/>
        <end position="53"/>
    </location>
</feature>
<comment type="caution">
    <text evidence="8">Lacks conserved residue(s) required for the propagation of feature annotation.</text>
</comment>
<dbReference type="Gene3D" id="2.60.120.650">
    <property type="entry name" value="Cupin"/>
    <property type="match status" value="2"/>
</dbReference>
<dbReference type="InterPro" id="IPR003347">
    <property type="entry name" value="JmjC_dom"/>
</dbReference>
<dbReference type="InterPro" id="IPR017956">
    <property type="entry name" value="AT_hook_DNA-bd_motif"/>
</dbReference>
<feature type="region of interest" description="Disordered" evidence="9">
    <location>
        <begin position="777"/>
        <end position="880"/>
    </location>
</feature>
<comment type="subcellular location">
    <subcellularLocation>
        <location evidence="1">Nucleus</location>
    </subcellularLocation>
</comment>
<feature type="region of interest" description="Disordered" evidence="9">
    <location>
        <begin position="733"/>
        <end position="764"/>
    </location>
</feature>
<dbReference type="InterPro" id="IPR045109">
    <property type="entry name" value="LSDs-like"/>
</dbReference>
<dbReference type="GO" id="GO:0006357">
    <property type="term" value="P:regulation of transcription by RNA polymerase II"/>
    <property type="evidence" value="ECO:0007669"/>
    <property type="project" value="TreeGrafter"/>
</dbReference>
<keyword evidence="3" id="KW-0479">Metal-binding</keyword>
<dbReference type="SUPFAM" id="SSF51197">
    <property type="entry name" value="Clavaminate synthase-like"/>
    <property type="match status" value="1"/>
</dbReference>
<dbReference type="Pfam" id="PF02373">
    <property type="entry name" value="JmjC"/>
    <property type="match status" value="1"/>
</dbReference>
<name>A0A0B2SJ42_GLYSO</name>
<dbReference type="InterPro" id="IPR014977">
    <property type="entry name" value="WRC_dom"/>
</dbReference>
<reference evidence="13" key="1">
    <citation type="submission" date="2014-07" db="EMBL/GenBank/DDBJ databases">
        <title>Identification of a novel salt tolerance gene in wild soybean by whole-genome sequencing.</title>
        <authorList>
            <person name="Lam H.-M."/>
            <person name="Qi X."/>
            <person name="Li M.-W."/>
            <person name="Liu X."/>
            <person name="Xie M."/>
            <person name="Ni M."/>
            <person name="Xu X."/>
        </authorList>
    </citation>
    <scope>NUCLEOTIDE SEQUENCE [LARGE SCALE GENOMIC DNA]</scope>
    <source>
        <tissue evidence="13">Root</tissue>
    </source>
</reference>
<feature type="domain" description="JmjC" evidence="11">
    <location>
        <begin position="1452"/>
        <end position="1992"/>
    </location>
</feature>
<dbReference type="EMBL" id="KN643270">
    <property type="protein sequence ID" value="KHN44317.1"/>
    <property type="molecule type" value="Genomic_DNA"/>
</dbReference>
<feature type="compositionally biased region" description="Basic and acidic residues" evidence="9">
    <location>
        <begin position="752"/>
        <end position="764"/>
    </location>
</feature>
<keyword evidence="6" id="KW-0539">Nucleus</keyword>
<dbReference type="PROSITE" id="PS50089">
    <property type="entry name" value="ZF_RING_2"/>
    <property type="match status" value="1"/>
</dbReference>
<dbReference type="Proteomes" id="UP000053555">
    <property type="component" value="Unassembled WGS sequence"/>
</dbReference>
<dbReference type="EMBL" id="QZWG01000014">
    <property type="protein sequence ID" value="RZB69144.1"/>
    <property type="molecule type" value="Genomic_DNA"/>
</dbReference>
<evidence type="ECO:0000256" key="2">
    <source>
        <dbReference type="ARBA" id="ARBA00006801"/>
    </source>
</evidence>
<evidence type="ECO:0000256" key="4">
    <source>
        <dbReference type="ARBA" id="ARBA00023015"/>
    </source>
</evidence>
<feature type="compositionally biased region" description="Polar residues" evidence="9">
    <location>
        <begin position="351"/>
        <end position="360"/>
    </location>
</feature>
<feature type="region of interest" description="Disordered" evidence="9">
    <location>
        <begin position="1554"/>
        <end position="1584"/>
    </location>
</feature>
<evidence type="ECO:0000259" key="10">
    <source>
        <dbReference type="PROSITE" id="PS50089"/>
    </source>
</evidence>
<dbReference type="GO" id="GO:0008168">
    <property type="term" value="F:methyltransferase activity"/>
    <property type="evidence" value="ECO:0007669"/>
    <property type="project" value="UniProtKB-KW"/>
</dbReference>
<evidence type="ECO:0000256" key="3">
    <source>
        <dbReference type="ARBA" id="ARBA00022723"/>
    </source>
</evidence>
<evidence type="ECO:0000256" key="8">
    <source>
        <dbReference type="PROSITE-ProRule" id="PRU01002"/>
    </source>
</evidence>
<feature type="compositionally biased region" description="Basic residues" evidence="9">
    <location>
        <begin position="820"/>
        <end position="831"/>
    </location>
</feature>
<dbReference type="GO" id="GO:0032454">
    <property type="term" value="F:histone H3K9 demethylase activity"/>
    <property type="evidence" value="ECO:0007669"/>
    <property type="project" value="InterPro"/>
</dbReference>
<keyword evidence="4" id="KW-0805">Transcription regulation</keyword>
<feature type="region of interest" description="Disordered" evidence="9">
    <location>
        <begin position="331"/>
        <end position="365"/>
    </location>
</feature>
<dbReference type="GO" id="GO:0016491">
    <property type="term" value="F:oxidoreductase activity"/>
    <property type="evidence" value="ECO:0007669"/>
    <property type="project" value="UniProtKB-KW"/>
</dbReference>
<evidence type="ECO:0000256" key="6">
    <source>
        <dbReference type="ARBA" id="ARBA00023242"/>
    </source>
</evidence>
<keyword evidence="13" id="KW-0560">Oxidoreductase</keyword>
<proteinExistence type="inferred from homology"/>
<dbReference type="GO" id="GO:0031490">
    <property type="term" value="F:chromatin DNA binding"/>
    <property type="evidence" value="ECO:0007669"/>
    <property type="project" value="TreeGrafter"/>
</dbReference>
<organism evidence="13">
    <name type="scientific">Glycine soja</name>
    <name type="common">Wild soybean</name>
    <dbReference type="NCBI Taxonomy" id="3848"/>
    <lineage>
        <taxon>Eukaryota</taxon>
        <taxon>Viridiplantae</taxon>
        <taxon>Streptophyta</taxon>
        <taxon>Embryophyta</taxon>
        <taxon>Tracheophyta</taxon>
        <taxon>Spermatophyta</taxon>
        <taxon>Magnoliopsida</taxon>
        <taxon>eudicotyledons</taxon>
        <taxon>Gunneridae</taxon>
        <taxon>Pentapetalae</taxon>
        <taxon>rosids</taxon>
        <taxon>fabids</taxon>
        <taxon>Fabales</taxon>
        <taxon>Fabaceae</taxon>
        <taxon>Papilionoideae</taxon>
        <taxon>50 kb inversion clade</taxon>
        <taxon>NPAAA clade</taxon>
        <taxon>indigoferoid/millettioid clade</taxon>
        <taxon>Phaseoleae</taxon>
        <taxon>Glycine</taxon>
        <taxon>Glycine subgen. Soja</taxon>
    </lineage>
</organism>
<dbReference type="PROSITE" id="PS51667">
    <property type="entry name" value="WRC"/>
    <property type="match status" value="1"/>
</dbReference>
<feature type="compositionally biased region" description="Basic residues" evidence="9">
    <location>
        <begin position="777"/>
        <end position="806"/>
    </location>
</feature>
<comment type="similarity">
    <text evidence="2">Belongs to the JARID1 histone demethylase family.</text>
</comment>
<dbReference type="PROSITE" id="PS51184">
    <property type="entry name" value="JMJC"/>
    <property type="match status" value="1"/>
</dbReference>
<keyword evidence="13" id="KW-0489">Methyltransferase</keyword>
<evidence type="ECO:0000256" key="7">
    <source>
        <dbReference type="PROSITE-ProRule" id="PRU00175"/>
    </source>
</evidence>
<feature type="compositionally biased region" description="Basic residues" evidence="9">
    <location>
        <begin position="530"/>
        <end position="542"/>
    </location>
</feature>
<feature type="region of interest" description="Disordered" evidence="9">
    <location>
        <begin position="43"/>
        <end position="78"/>
    </location>
</feature>
<dbReference type="SMART" id="SM00384">
    <property type="entry name" value="AT_hook"/>
    <property type="match status" value="8"/>
</dbReference>
<dbReference type="InterPro" id="IPR001841">
    <property type="entry name" value="Znf_RING"/>
</dbReference>
<protein>
    <submittedName>
        <fullName evidence="13">Lysine-specific demethylase 3A</fullName>
        <ecNumber evidence="13">1.14.11.-</ecNumber>
    </submittedName>
    <submittedName>
        <fullName evidence="14">Lysine-specific demethylase JMJ25 isoform A</fullName>
    </submittedName>
</protein>
<keyword evidence="15" id="KW-1185">Reference proteome</keyword>
<dbReference type="EC" id="1.14.11.-" evidence="13"/>
<feature type="compositionally biased region" description="Basic and acidic residues" evidence="9">
    <location>
        <begin position="1563"/>
        <end position="1572"/>
    </location>
</feature>
<dbReference type="InterPro" id="IPR018866">
    <property type="entry name" value="Znf-4CXXC_R1"/>
</dbReference>
<evidence type="ECO:0000256" key="9">
    <source>
        <dbReference type="SAM" id="MobiDB-lite"/>
    </source>
</evidence>
<reference evidence="14 15" key="2">
    <citation type="submission" date="2018-09" db="EMBL/GenBank/DDBJ databases">
        <title>A high-quality reference genome of wild soybean provides a powerful tool to mine soybean genomes.</title>
        <authorList>
            <person name="Xie M."/>
            <person name="Chung C.Y.L."/>
            <person name="Li M.-W."/>
            <person name="Wong F.-L."/>
            <person name="Chan T.-F."/>
            <person name="Lam H.-M."/>
        </authorList>
    </citation>
    <scope>NUCLEOTIDE SEQUENCE [LARGE SCALE GENOMIC DNA]</scope>
    <source>
        <strain evidence="15">cv. W05</strain>
        <tissue evidence="14">Hypocotyl of etiolated seedlings</tissue>
    </source>
</reference>
<dbReference type="GO" id="GO:0032259">
    <property type="term" value="P:methylation"/>
    <property type="evidence" value="ECO:0007669"/>
    <property type="project" value="UniProtKB-KW"/>
</dbReference>
<dbReference type="GO" id="GO:0000785">
    <property type="term" value="C:chromatin"/>
    <property type="evidence" value="ECO:0007669"/>
    <property type="project" value="TreeGrafter"/>
</dbReference>
<dbReference type="GO" id="GO:0008270">
    <property type="term" value="F:zinc ion binding"/>
    <property type="evidence" value="ECO:0007669"/>
    <property type="project" value="UniProtKB-KW"/>
</dbReference>
<feature type="compositionally biased region" description="Basic and acidic residues" evidence="9">
    <location>
        <begin position="832"/>
        <end position="855"/>
    </location>
</feature>
<evidence type="ECO:0000313" key="14">
    <source>
        <dbReference type="EMBL" id="RZB69144.1"/>
    </source>
</evidence>
<keyword evidence="13" id="KW-0808">Transferase</keyword>
<evidence type="ECO:0000313" key="15">
    <source>
        <dbReference type="Proteomes" id="UP000289340"/>
    </source>
</evidence>
<feature type="domain" description="RING-type" evidence="10">
    <location>
        <begin position="1044"/>
        <end position="1090"/>
    </location>
</feature>
<dbReference type="Pfam" id="PF10497">
    <property type="entry name" value="zf-4CXXC_R1"/>
    <property type="match status" value="1"/>
</dbReference>
<dbReference type="GO" id="GO:0003712">
    <property type="term" value="F:transcription coregulator activity"/>
    <property type="evidence" value="ECO:0007669"/>
    <property type="project" value="TreeGrafter"/>
</dbReference>
<dbReference type="SMART" id="SM00558">
    <property type="entry name" value="JmjC"/>
    <property type="match status" value="1"/>
</dbReference>